<dbReference type="EMBL" id="WHLY01000002">
    <property type="protein sequence ID" value="MPR35684.1"/>
    <property type="molecule type" value="Genomic_DNA"/>
</dbReference>
<keyword evidence="1" id="KW-1133">Transmembrane helix</keyword>
<feature type="transmembrane region" description="Helical" evidence="1">
    <location>
        <begin position="53"/>
        <end position="71"/>
    </location>
</feature>
<evidence type="ECO:0000256" key="1">
    <source>
        <dbReference type="SAM" id="Phobius"/>
    </source>
</evidence>
<proteinExistence type="predicted"/>
<comment type="caution">
    <text evidence="2">The sequence shown here is derived from an EMBL/GenBank/DDBJ whole genome shotgun (WGS) entry which is preliminary data.</text>
</comment>
<reference evidence="2 3" key="1">
    <citation type="submission" date="2019-10" db="EMBL/GenBank/DDBJ databases">
        <title>Draft Genome Sequence of Cytophagaceae sp. SJW1-29.</title>
        <authorList>
            <person name="Choi A."/>
        </authorList>
    </citation>
    <scope>NUCLEOTIDE SEQUENCE [LARGE SCALE GENOMIC DNA]</scope>
    <source>
        <strain evidence="2 3">SJW1-29</strain>
    </source>
</reference>
<dbReference type="AlphaFoldDB" id="A0A7C9FAK1"/>
<protein>
    <recommendedName>
        <fullName evidence="4">ATPase F0F1</fullName>
    </recommendedName>
</protein>
<name>A0A7C9FAK1_9BACT</name>
<sequence>MNDPKPENGKENKRSTNTYMKYSSLAFQMLGTIVVFTYGGYKLDEWQHNKVPVWTLVLSLVSIAGSLYLFIKSVTKE</sequence>
<dbReference type="InterPro" id="IPR032820">
    <property type="entry name" value="ATPase_put"/>
</dbReference>
<keyword evidence="1" id="KW-0812">Transmembrane</keyword>
<evidence type="ECO:0008006" key="4">
    <source>
        <dbReference type="Google" id="ProtNLM"/>
    </source>
</evidence>
<accession>A0A7C9FAK1</accession>
<keyword evidence="3" id="KW-1185">Reference proteome</keyword>
<gene>
    <name evidence="2" type="ORF">GBK04_20590</name>
</gene>
<dbReference type="Proteomes" id="UP000479293">
    <property type="component" value="Unassembled WGS sequence"/>
</dbReference>
<evidence type="ECO:0000313" key="3">
    <source>
        <dbReference type="Proteomes" id="UP000479293"/>
    </source>
</evidence>
<evidence type="ECO:0000313" key="2">
    <source>
        <dbReference type="EMBL" id="MPR35684.1"/>
    </source>
</evidence>
<organism evidence="2 3">
    <name type="scientific">Salmonirosea aquatica</name>
    <dbReference type="NCBI Taxonomy" id="2654236"/>
    <lineage>
        <taxon>Bacteria</taxon>
        <taxon>Pseudomonadati</taxon>
        <taxon>Bacteroidota</taxon>
        <taxon>Cytophagia</taxon>
        <taxon>Cytophagales</taxon>
        <taxon>Spirosomataceae</taxon>
        <taxon>Salmonirosea</taxon>
    </lineage>
</organism>
<feature type="transmembrane region" description="Helical" evidence="1">
    <location>
        <begin position="21"/>
        <end position="41"/>
    </location>
</feature>
<dbReference type="RefSeq" id="WP_152762957.1">
    <property type="nucleotide sequence ID" value="NZ_WHLY01000002.1"/>
</dbReference>
<dbReference type="Pfam" id="PF09527">
    <property type="entry name" value="ATPase_gene1"/>
    <property type="match status" value="1"/>
</dbReference>
<keyword evidence="1" id="KW-0472">Membrane</keyword>